<dbReference type="Gene3D" id="3.30.420.10">
    <property type="entry name" value="Ribonuclease H-like superfamily/Ribonuclease H"/>
    <property type="match status" value="1"/>
</dbReference>
<feature type="domain" description="Integrase catalytic" evidence="1">
    <location>
        <begin position="6"/>
        <end position="67"/>
    </location>
</feature>
<dbReference type="InterPro" id="IPR001584">
    <property type="entry name" value="Integrase_cat-core"/>
</dbReference>
<keyword evidence="3" id="KW-1185">Reference proteome</keyword>
<dbReference type="InterPro" id="IPR036397">
    <property type="entry name" value="RNaseH_sf"/>
</dbReference>
<dbReference type="RefSeq" id="WP_167518711.1">
    <property type="nucleotide sequence ID" value="NZ_CP045298.1"/>
</dbReference>
<dbReference type="PROSITE" id="PS50994">
    <property type="entry name" value="INTEGRASE"/>
    <property type="match status" value="1"/>
</dbReference>
<dbReference type="PANTHER" id="PTHR46889:SF4">
    <property type="entry name" value="TRANSPOSASE INSO FOR INSERTION SEQUENCE ELEMENT IS911B-RELATED"/>
    <property type="match status" value="1"/>
</dbReference>
<protein>
    <submittedName>
        <fullName evidence="2">Transposase InsO family protein</fullName>
    </submittedName>
</protein>
<dbReference type="EMBL" id="JAUSWA010000010">
    <property type="protein sequence ID" value="MDQ0493871.1"/>
    <property type="molecule type" value="Genomic_DNA"/>
</dbReference>
<evidence type="ECO:0000313" key="3">
    <source>
        <dbReference type="Proteomes" id="UP001242811"/>
    </source>
</evidence>
<evidence type="ECO:0000313" key="2">
    <source>
        <dbReference type="EMBL" id="MDQ0493871.1"/>
    </source>
</evidence>
<sequence>MNRKFTAERPNQKWVTDITYLPYRGTFLYLSAIKDLYSKEIVAYQISHRNDLDLVLNTLDQAIKKRG</sequence>
<reference evidence="2 3" key="1">
    <citation type="submission" date="2023-07" db="EMBL/GenBank/DDBJ databases">
        <title>Genomic Encyclopedia of Type Strains, Phase IV (KMG-IV): sequencing the most valuable type-strain genomes for metagenomic binning, comparative biology and taxonomic classification.</title>
        <authorList>
            <person name="Goeker M."/>
        </authorList>
    </citation>
    <scope>NUCLEOTIDE SEQUENCE [LARGE SCALE GENOMIC DNA]</scope>
    <source>
        <strain evidence="2 3">DSM 14914</strain>
    </source>
</reference>
<organism evidence="2 3">
    <name type="scientific">Paenibacillus brasilensis</name>
    <dbReference type="NCBI Taxonomy" id="128574"/>
    <lineage>
        <taxon>Bacteria</taxon>
        <taxon>Bacillati</taxon>
        <taxon>Bacillota</taxon>
        <taxon>Bacilli</taxon>
        <taxon>Bacillales</taxon>
        <taxon>Paenibacillaceae</taxon>
        <taxon>Paenibacillus</taxon>
    </lineage>
</organism>
<dbReference type="InterPro" id="IPR050900">
    <property type="entry name" value="Transposase_IS3/IS150/IS904"/>
</dbReference>
<comment type="caution">
    <text evidence="2">The sequence shown here is derived from an EMBL/GenBank/DDBJ whole genome shotgun (WGS) entry which is preliminary data.</text>
</comment>
<proteinExistence type="predicted"/>
<accession>A0ABU0KZT0</accession>
<dbReference type="Pfam" id="PF00665">
    <property type="entry name" value="rve"/>
    <property type="match status" value="1"/>
</dbReference>
<gene>
    <name evidence="2" type="ORF">QOZ95_002034</name>
</gene>
<dbReference type="InterPro" id="IPR012337">
    <property type="entry name" value="RNaseH-like_sf"/>
</dbReference>
<dbReference type="Proteomes" id="UP001242811">
    <property type="component" value="Unassembled WGS sequence"/>
</dbReference>
<dbReference type="PANTHER" id="PTHR46889">
    <property type="entry name" value="TRANSPOSASE INSF FOR INSERTION SEQUENCE IS3B-RELATED"/>
    <property type="match status" value="1"/>
</dbReference>
<dbReference type="SUPFAM" id="SSF53098">
    <property type="entry name" value="Ribonuclease H-like"/>
    <property type="match status" value="1"/>
</dbReference>
<evidence type="ECO:0000259" key="1">
    <source>
        <dbReference type="PROSITE" id="PS50994"/>
    </source>
</evidence>
<name>A0ABU0KZT0_9BACL</name>